<keyword evidence="2" id="KW-1185">Reference proteome</keyword>
<organism evidence="1 2">
    <name type="scientific">Aquariibacter albus</name>
    <dbReference type="NCBI Taxonomy" id="2759899"/>
    <lineage>
        <taxon>Bacteria</taxon>
        <taxon>Pseudomonadati</taxon>
        <taxon>Pseudomonadota</taxon>
        <taxon>Betaproteobacteria</taxon>
        <taxon>Burkholderiales</taxon>
        <taxon>Sphaerotilaceae</taxon>
        <taxon>Aquariibacter</taxon>
    </lineage>
</organism>
<evidence type="ECO:0000313" key="1">
    <source>
        <dbReference type="EMBL" id="MBB1162977.1"/>
    </source>
</evidence>
<comment type="caution">
    <text evidence="1">The sequence shown here is derived from an EMBL/GenBank/DDBJ whole genome shotgun (WGS) entry which is preliminary data.</text>
</comment>
<dbReference type="RefSeq" id="WP_182665425.1">
    <property type="nucleotide sequence ID" value="NZ_JACIVI010000005.1"/>
</dbReference>
<sequence length="190" mass="20760">MPSWTHPGPFLLLLACGLGLAPAAKALELAGRKTLSAVTAEGATVTLGAVVFTPAADGAVRFKVEMQHEALSDHFLSMREFKCLPGPKEISCYVPYPYRHPEQVRPGQLAWLEHSLLFFFKTPTDFGAKLWNGLYFVFTDTGPALVGVPQAVDLNLIGAPPADLSRPPYGPDKRHAIPADARWIRTLRIE</sequence>
<dbReference type="EMBL" id="JACIVI010000005">
    <property type="protein sequence ID" value="MBB1162977.1"/>
    <property type="molecule type" value="Genomic_DNA"/>
</dbReference>
<dbReference type="Proteomes" id="UP000586093">
    <property type="component" value="Unassembled WGS sequence"/>
</dbReference>
<accession>A0A839HJQ6</accession>
<proteinExistence type="predicted"/>
<name>A0A839HJQ6_9BURK</name>
<reference evidence="1 2" key="1">
    <citation type="submission" date="2020-08" db="EMBL/GenBank/DDBJ databases">
        <title>Aquariorum lacteus gen. nov., sp. nov., a new member of the family Comamonadaceae, isolated from freshwater aquarium.</title>
        <authorList>
            <person name="Chun S.-J."/>
        </authorList>
    </citation>
    <scope>NUCLEOTIDE SEQUENCE [LARGE SCALE GENOMIC DNA]</scope>
    <source>
        <strain evidence="1 2">SJAQ100</strain>
    </source>
</reference>
<protein>
    <submittedName>
        <fullName evidence="1">Uncharacterized protein</fullName>
    </submittedName>
</protein>
<gene>
    <name evidence="1" type="ORF">H4F90_13410</name>
</gene>
<dbReference type="AlphaFoldDB" id="A0A839HJQ6"/>
<evidence type="ECO:0000313" key="2">
    <source>
        <dbReference type="Proteomes" id="UP000586093"/>
    </source>
</evidence>